<feature type="region of interest" description="Disordered" evidence="1">
    <location>
        <begin position="46"/>
        <end position="72"/>
    </location>
</feature>
<proteinExistence type="predicted"/>
<dbReference type="RefSeq" id="WP_024089051.1">
    <property type="nucleotide sequence ID" value="NC_023135.1"/>
</dbReference>
<reference evidence="3 4" key="1">
    <citation type="submission" date="2013-09" db="EMBL/GenBank/DDBJ databases">
        <authorList>
            <consortium name="DOE Joint Genome Institute"/>
            <person name="Klenk H.-P."/>
            <person name="Huntemann M."/>
            <person name="Han J."/>
            <person name="Chen A."/>
            <person name="Kyrpides N."/>
            <person name="Mavromatis K."/>
            <person name="Markowitz V."/>
            <person name="Palaniappan K."/>
            <person name="Ivanova N."/>
            <person name="Schaumberg A."/>
            <person name="Pati A."/>
            <person name="Liolios K."/>
            <person name="Nordberg H.P."/>
            <person name="Cantor M.N."/>
            <person name="Hua S.X."/>
            <person name="Woyke T."/>
        </authorList>
    </citation>
    <scope>NUCLEOTIDE SEQUENCE [LARGE SCALE GENOMIC DNA]</scope>
    <source>
        <strain evidence="3 4">DSM 14336</strain>
    </source>
</reference>
<accession>V9W123</accession>
<keyword evidence="2" id="KW-0732">Signal</keyword>
<dbReference type="OrthoDB" id="7860125at2"/>
<dbReference type="Proteomes" id="UP000018780">
    <property type="component" value="Chromosome"/>
</dbReference>
<evidence type="ECO:0000313" key="4">
    <source>
        <dbReference type="Proteomes" id="UP000018780"/>
    </source>
</evidence>
<dbReference type="AlphaFoldDB" id="V9W123"/>
<dbReference type="EMBL" id="CP006773">
    <property type="protein sequence ID" value="AHD02862.1"/>
    <property type="molecule type" value="Genomic_DNA"/>
</dbReference>
<dbReference type="PATRIC" id="fig|999552.6.peg.741"/>
<evidence type="ECO:0000256" key="2">
    <source>
        <dbReference type="SAM" id="SignalP"/>
    </source>
</evidence>
<evidence type="ECO:0000313" key="3">
    <source>
        <dbReference type="EMBL" id="AHD02862.1"/>
    </source>
</evidence>
<name>V9W123_9RHOB</name>
<dbReference type="KEGG" id="lmd:METH_03700"/>
<organism evidence="3 4">
    <name type="scientific">Leisingera methylohalidivorans DSM 14336</name>
    <dbReference type="NCBI Taxonomy" id="999552"/>
    <lineage>
        <taxon>Bacteria</taxon>
        <taxon>Pseudomonadati</taxon>
        <taxon>Pseudomonadota</taxon>
        <taxon>Alphaproteobacteria</taxon>
        <taxon>Rhodobacterales</taxon>
        <taxon>Roseobacteraceae</taxon>
        <taxon>Leisingera</taxon>
    </lineage>
</organism>
<feature type="signal peptide" evidence="2">
    <location>
        <begin position="1"/>
        <end position="18"/>
    </location>
</feature>
<evidence type="ECO:0000256" key="1">
    <source>
        <dbReference type="SAM" id="MobiDB-lite"/>
    </source>
</evidence>
<dbReference type="STRING" id="999552.METH_03700"/>
<protein>
    <recommendedName>
        <fullName evidence="5">Secreted protein</fullName>
    </recommendedName>
</protein>
<evidence type="ECO:0008006" key="5">
    <source>
        <dbReference type="Google" id="ProtNLM"/>
    </source>
</evidence>
<dbReference type="HOGENOM" id="CLU_2369377_0_0_5"/>
<sequence length="95" mass="9845">MRLIAIQAQAAVAAAAAAANPLSRILAKSGLAPQDANIMRKAEQPLLAGVQGGTGRRAERTNPDSGADGEVRMAGMEGPCLLLQHRAFLKDSQDP</sequence>
<keyword evidence="4" id="KW-1185">Reference proteome</keyword>
<gene>
    <name evidence="3" type="ORF">METH_03700</name>
</gene>
<feature type="chain" id="PRO_5004783032" description="Secreted protein" evidence="2">
    <location>
        <begin position="19"/>
        <end position="95"/>
    </location>
</feature>